<dbReference type="PROSITE" id="PS51253">
    <property type="entry name" value="HTH_CENPB"/>
    <property type="match status" value="1"/>
</dbReference>
<dbReference type="SUPFAM" id="SSF46689">
    <property type="entry name" value="Homeodomain-like"/>
    <property type="match status" value="2"/>
</dbReference>
<keyword evidence="7" id="KW-1185">Reference proteome</keyword>
<evidence type="ECO:0000256" key="2">
    <source>
        <dbReference type="ARBA" id="ARBA00010881"/>
    </source>
</evidence>
<dbReference type="AlphaFoldDB" id="A0AAE1KNN4"/>
<dbReference type="InterPro" id="IPR004875">
    <property type="entry name" value="DDE_SF_endonuclease_dom"/>
</dbReference>
<dbReference type="Proteomes" id="UP001286313">
    <property type="component" value="Unassembled WGS sequence"/>
</dbReference>
<evidence type="ECO:0000256" key="1">
    <source>
        <dbReference type="ARBA" id="ARBA00004123"/>
    </source>
</evidence>
<comment type="caution">
    <text evidence="6">The sequence shown here is derived from an EMBL/GenBank/DDBJ whole genome shotgun (WGS) entry which is preliminary data.</text>
</comment>
<proteinExistence type="inferred from homology"/>
<evidence type="ECO:0000256" key="4">
    <source>
        <dbReference type="SAM" id="MobiDB-lite"/>
    </source>
</evidence>
<dbReference type="InterPro" id="IPR006600">
    <property type="entry name" value="HTH_CenpB_DNA-bd_dom"/>
</dbReference>
<feature type="region of interest" description="Disordered" evidence="4">
    <location>
        <begin position="445"/>
        <end position="474"/>
    </location>
</feature>
<dbReference type="InterPro" id="IPR036388">
    <property type="entry name" value="WH-like_DNA-bd_sf"/>
</dbReference>
<accession>A0AAE1KNN4</accession>
<gene>
    <name evidence="6" type="ORF">Pcinc_018549</name>
</gene>
<feature type="region of interest" description="Disordered" evidence="4">
    <location>
        <begin position="1"/>
        <end position="20"/>
    </location>
</feature>
<dbReference type="GO" id="GO:0005634">
    <property type="term" value="C:nucleus"/>
    <property type="evidence" value="ECO:0007669"/>
    <property type="project" value="UniProtKB-SubCell"/>
</dbReference>
<dbReference type="Pfam" id="PF03221">
    <property type="entry name" value="HTH_Tnp_Tc5"/>
    <property type="match status" value="1"/>
</dbReference>
<dbReference type="EMBL" id="JAWQEG010001791">
    <property type="protein sequence ID" value="KAK3876670.1"/>
    <property type="molecule type" value="Genomic_DNA"/>
</dbReference>
<reference evidence="6" key="1">
    <citation type="submission" date="2023-10" db="EMBL/GenBank/DDBJ databases">
        <title>Genome assemblies of two species of porcelain crab, Petrolisthes cinctipes and Petrolisthes manimaculis (Anomura: Porcellanidae).</title>
        <authorList>
            <person name="Angst P."/>
        </authorList>
    </citation>
    <scope>NUCLEOTIDE SEQUENCE</scope>
    <source>
        <strain evidence="6">PB745_01</strain>
        <tissue evidence="6">Gill</tissue>
    </source>
</reference>
<dbReference type="InterPro" id="IPR050863">
    <property type="entry name" value="CenT-Element_Derived"/>
</dbReference>
<dbReference type="InterPro" id="IPR009057">
    <property type="entry name" value="Homeodomain-like_sf"/>
</dbReference>
<dbReference type="PANTHER" id="PTHR19303">
    <property type="entry name" value="TRANSPOSON"/>
    <property type="match status" value="1"/>
</dbReference>
<evidence type="ECO:0000256" key="3">
    <source>
        <dbReference type="ARBA" id="ARBA00023125"/>
    </source>
</evidence>
<evidence type="ECO:0000313" key="6">
    <source>
        <dbReference type="EMBL" id="KAK3876670.1"/>
    </source>
</evidence>
<keyword evidence="3" id="KW-0238">DNA-binding</keyword>
<dbReference type="Gene3D" id="1.10.10.60">
    <property type="entry name" value="Homeodomain-like"/>
    <property type="match status" value="1"/>
</dbReference>
<evidence type="ECO:0000313" key="7">
    <source>
        <dbReference type="Proteomes" id="UP001286313"/>
    </source>
</evidence>
<protein>
    <recommendedName>
        <fullName evidence="5">HTH CENPB-type domain-containing protein</fullName>
    </recommendedName>
</protein>
<dbReference type="Pfam" id="PF03184">
    <property type="entry name" value="DDE_1"/>
    <property type="match status" value="1"/>
</dbReference>
<feature type="compositionally biased region" description="Basic and acidic residues" evidence="4">
    <location>
        <begin position="37"/>
        <end position="61"/>
    </location>
</feature>
<feature type="compositionally biased region" description="Low complexity" evidence="4">
    <location>
        <begin position="1"/>
        <end position="10"/>
    </location>
</feature>
<feature type="domain" description="HTH CENPB-type" evidence="5">
    <location>
        <begin position="144"/>
        <end position="222"/>
    </location>
</feature>
<dbReference type="GO" id="GO:0003677">
    <property type="term" value="F:DNA binding"/>
    <property type="evidence" value="ECO:0007669"/>
    <property type="project" value="UniProtKB-KW"/>
</dbReference>
<organism evidence="6 7">
    <name type="scientific">Petrolisthes cinctipes</name>
    <name type="common">Flat porcelain crab</name>
    <dbReference type="NCBI Taxonomy" id="88211"/>
    <lineage>
        <taxon>Eukaryota</taxon>
        <taxon>Metazoa</taxon>
        <taxon>Ecdysozoa</taxon>
        <taxon>Arthropoda</taxon>
        <taxon>Crustacea</taxon>
        <taxon>Multicrustacea</taxon>
        <taxon>Malacostraca</taxon>
        <taxon>Eumalacostraca</taxon>
        <taxon>Eucarida</taxon>
        <taxon>Decapoda</taxon>
        <taxon>Pleocyemata</taxon>
        <taxon>Anomura</taxon>
        <taxon>Galatheoidea</taxon>
        <taxon>Porcellanidae</taxon>
        <taxon>Petrolisthes</taxon>
    </lineage>
</organism>
<evidence type="ECO:0000259" key="5">
    <source>
        <dbReference type="PROSITE" id="PS51253"/>
    </source>
</evidence>
<dbReference type="PANTHER" id="PTHR19303:SF26">
    <property type="entry name" value="TIGGER TRANSPOSABLE ELEMENT-DERIVED PROTEIN 1"/>
    <property type="match status" value="1"/>
</dbReference>
<comment type="subcellular location">
    <subcellularLocation>
        <location evidence="1">Nucleus</location>
    </subcellularLocation>
</comment>
<sequence length="683" mass="77882">MIWARTATAPSPRPPVAGPAPSQCLVFATARRIDSQRKGIDSRLAKPLGSDRRTGNMESSKKKVPVKRASRVGKKLNRYSLQDKAKVIELIEKGLKNAEIVRQTGFPEGTVRNFNRQKEEIKASLKVASKLFTGNVQASQRLLTNYSSTNRLIAVMEFHLERWIEGRFKSKGSINGPQIRNQALLLYNAICKKKKIEYAPPFSASVGWFAKFKKRFSIKHAIYQGELSSADDAAAESFPAIAQQYIKDGGYTLDQVYNCDETGLYWKRSPSSTFIHKAEKQVPGVKMAKDRISVLFTCNSTGTHRMKPLIIYKFKKPRAYKGADMNKLDGIYWASNPKGYMNMLLSAEWFDKHFVPDALRKCKELNLDGKVLLFMDNAPGHARYLVGRHPSVQVEFLPPNTTSRIQPLDQELIANVKLLYYKRVYDEMREATDRPEELKAIEEMSDDEELMTGPKPVASGASPPKPPQGTASPEPTAKAIISVKQFWRNFNVKNAVDYMTDAWKSITTDTVKHAWHPLLQDLIPPSSKQQRKDKLLREAVEAARHIPAPGFNEVDEALVLEMMQPQETITAEEIVEDGELQMEVEEEENREENRKDDKLTAGYLSRKITDLTEMEEFMRRTSDTQCLEKVLPMIQKLNQELSDIYVKKVNDRRQTVITKYLNKRRELQEIMENLDENDGQETE</sequence>
<dbReference type="Gene3D" id="1.10.10.10">
    <property type="entry name" value="Winged helix-like DNA-binding domain superfamily/Winged helix DNA-binding domain"/>
    <property type="match status" value="1"/>
</dbReference>
<name>A0AAE1KNN4_PETCI</name>
<comment type="similarity">
    <text evidence="2">Belongs to the tigger transposable element derived protein family.</text>
</comment>
<dbReference type="SMART" id="SM00674">
    <property type="entry name" value="CENPB"/>
    <property type="match status" value="1"/>
</dbReference>
<feature type="region of interest" description="Disordered" evidence="4">
    <location>
        <begin position="37"/>
        <end position="69"/>
    </location>
</feature>